<organism evidence="1 2">
    <name type="scientific">Bradyrhizobium japonicum</name>
    <dbReference type="NCBI Taxonomy" id="375"/>
    <lineage>
        <taxon>Bacteria</taxon>
        <taxon>Pseudomonadati</taxon>
        <taxon>Pseudomonadota</taxon>
        <taxon>Alphaproteobacteria</taxon>
        <taxon>Hyphomicrobiales</taxon>
        <taxon>Nitrobacteraceae</taxon>
        <taxon>Bradyrhizobium</taxon>
    </lineage>
</organism>
<accession>A0ABV2RW62</accession>
<dbReference type="Proteomes" id="UP001549291">
    <property type="component" value="Unassembled WGS sequence"/>
</dbReference>
<evidence type="ECO:0000313" key="1">
    <source>
        <dbReference type="EMBL" id="MET4721172.1"/>
    </source>
</evidence>
<name>A0ABV2RW62_BRAJP</name>
<reference evidence="1 2" key="1">
    <citation type="submission" date="2024-06" db="EMBL/GenBank/DDBJ databases">
        <title>Genomic Encyclopedia of Type Strains, Phase V (KMG-V): Genome sequencing to study the core and pangenomes of soil and plant-associated prokaryotes.</title>
        <authorList>
            <person name="Whitman W."/>
        </authorList>
    </citation>
    <scope>NUCLEOTIDE SEQUENCE [LARGE SCALE GENOMIC DNA]</scope>
    <source>
        <strain evidence="1 2">USDA 160</strain>
    </source>
</reference>
<evidence type="ECO:0000313" key="2">
    <source>
        <dbReference type="Proteomes" id="UP001549291"/>
    </source>
</evidence>
<sequence length="80" mass="9073">MPADRLKSIEPGCAFPKLYRVPVYKQFGSLPSLRLVVYLKVNSERYVPLVIDYVCAKLSHDSAQNTASFRSRNAIEIGRQ</sequence>
<evidence type="ECO:0008006" key="3">
    <source>
        <dbReference type="Google" id="ProtNLM"/>
    </source>
</evidence>
<proteinExistence type="predicted"/>
<gene>
    <name evidence="1" type="ORF">ABIF63_005278</name>
</gene>
<dbReference type="EMBL" id="JBEPTQ010000002">
    <property type="protein sequence ID" value="MET4721172.1"/>
    <property type="molecule type" value="Genomic_DNA"/>
</dbReference>
<comment type="caution">
    <text evidence="1">The sequence shown here is derived from an EMBL/GenBank/DDBJ whole genome shotgun (WGS) entry which is preliminary data.</text>
</comment>
<keyword evidence="2" id="KW-1185">Reference proteome</keyword>
<protein>
    <recommendedName>
        <fullName evidence="3">LysR family transcriptional regulator</fullName>
    </recommendedName>
</protein>